<dbReference type="PANTHER" id="PTHR14870:SF1">
    <property type="entry name" value="TUBULIN EPSILON AND DELTA COMPLEX PROTEIN 2"/>
    <property type="match status" value="1"/>
</dbReference>
<proteinExistence type="predicted"/>
<protein>
    <recommendedName>
        <fullName evidence="4">Cytoskeleton-associated protein 2 C-terminal domain-containing protein</fullName>
    </recommendedName>
</protein>
<keyword evidence="3" id="KW-1185">Reference proteome</keyword>
<sequence length="379" mass="43596">MASFITIEETLRSWKGEQAQIHHSLQLCTEILDALTSQPRSSVGLKSEVHTDTSTVEKEEMDLLEQALEKALQVRSGLEPVTRSSTIKTPTTQNERGAARKISAKRSKVLPKNKLICKTIEQKDQRKYQTTIYCPSTKTSDGKCVQMKDPKNKNLTSLTHVHNSEKLLQDQHGQQQLLCGSEKTIMKMSGKNTKAVTYPSTSNPASFSNSSESGNLLFQRNVLKWTLLKRKENRLWDKILTLEKKPVYERDQFLTRMRETFPRRWPCGSPEKIQVLVHRLSQQGQDLTDDRQTDDLMTSQSPQVETKQGYNQQNDCMAISTFKYSIFCIMCYFLGEFKFQRHKMTPQKTRKCAVQVKRGNIHYICLTLTFFSSSQRKPN</sequence>
<evidence type="ECO:0000256" key="1">
    <source>
        <dbReference type="SAM" id="MobiDB-lite"/>
    </source>
</evidence>
<dbReference type="AlphaFoldDB" id="A0AAW0Q6I0"/>
<reference evidence="3" key="1">
    <citation type="submission" date="2024-04" db="EMBL/GenBank/DDBJ databases">
        <title>Salinicola lusitanus LLJ914,a marine bacterium isolated from the Okinawa Trough.</title>
        <authorList>
            <person name="Li J."/>
        </authorList>
    </citation>
    <scope>NUCLEOTIDE SEQUENCE [LARGE SCALE GENOMIC DNA]</scope>
</reference>
<feature type="region of interest" description="Disordered" evidence="1">
    <location>
        <begin position="79"/>
        <end position="103"/>
    </location>
</feature>
<dbReference type="PANTHER" id="PTHR14870">
    <property type="entry name" value="TUBULIN EPSILON AND DELTA COMPLEX PROTEIN 2"/>
    <property type="match status" value="1"/>
</dbReference>
<gene>
    <name evidence="2" type="ORF">WMY93_003148</name>
</gene>
<evidence type="ECO:0000313" key="3">
    <source>
        <dbReference type="Proteomes" id="UP001460270"/>
    </source>
</evidence>
<dbReference type="Proteomes" id="UP001460270">
    <property type="component" value="Unassembled WGS sequence"/>
</dbReference>
<dbReference type="EMBL" id="JBBPFD010000002">
    <property type="protein sequence ID" value="KAK7939822.1"/>
    <property type="molecule type" value="Genomic_DNA"/>
</dbReference>
<organism evidence="2 3">
    <name type="scientific">Mugilogobius chulae</name>
    <name type="common">yellowstripe goby</name>
    <dbReference type="NCBI Taxonomy" id="88201"/>
    <lineage>
        <taxon>Eukaryota</taxon>
        <taxon>Metazoa</taxon>
        <taxon>Chordata</taxon>
        <taxon>Craniata</taxon>
        <taxon>Vertebrata</taxon>
        <taxon>Euteleostomi</taxon>
        <taxon>Actinopterygii</taxon>
        <taxon>Neopterygii</taxon>
        <taxon>Teleostei</taxon>
        <taxon>Neoteleostei</taxon>
        <taxon>Acanthomorphata</taxon>
        <taxon>Gobiaria</taxon>
        <taxon>Gobiiformes</taxon>
        <taxon>Gobioidei</taxon>
        <taxon>Gobiidae</taxon>
        <taxon>Gobionellinae</taxon>
        <taxon>Mugilogobius</taxon>
    </lineage>
</organism>
<comment type="caution">
    <text evidence="2">The sequence shown here is derived from an EMBL/GenBank/DDBJ whole genome shotgun (WGS) entry which is preliminary data.</text>
</comment>
<name>A0AAW0Q6I0_9GOBI</name>
<accession>A0AAW0Q6I0</accession>
<feature type="compositionally biased region" description="Polar residues" evidence="1">
    <location>
        <begin position="82"/>
        <end position="95"/>
    </location>
</feature>
<evidence type="ECO:0008006" key="4">
    <source>
        <dbReference type="Google" id="ProtNLM"/>
    </source>
</evidence>
<evidence type="ECO:0000313" key="2">
    <source>
        <dbReference type="EMBL" id="KAK7939822.1"/>
    </source>
</evidence>
<dbReference type="InterPro" id="IPR031518">
    <property type="entry name" value="DUF4693"/>
</dbReference>